<proteinExistence type="predicted"/>
<evidence type="ECO:0000256" key="1">
    <source>
        <dbReference type="SAM" id="MobiDB-lite"/>
    </source>
</evidence>
<accession>A0A0C3NWZ3</accession>
<protein>
    <recommendedName>
        <fullName evidence="2">Retrotransposon gag domain-containing protein</fullName>
    </recommendedName>
</protein>
<name>A0A0C3NWZ3_PISTI</name>
<dbReference type="Pfam" id="PF03732">
    <property type="entry name" value="Retrotrans_gag"/>
    <property type="match status" value="1"/>
</dbReference>
<reference evidence="4" key="2">
    <citation type="submission" date="2015-01" db="EMBL/GenBank/DDBJ databases">
        <title>Evolutionary Origins and Diversification of the Mycorrhizal Mutualists.</title>
        <authorList>
            <consortium name="DOE Joint Genome Institute"/>
            <consortium name="Mycorrhizal Genomics Consortium"/>
            <person name="Kohler A."/>
            <person name="Kuo A."/>
            <person name="Nagy L.G."/>
            <person name="Floudas D."/>
            <person name="Copeland A."/>
            <person name="Barry K.W."/>
            <person name="Cichocki N."/>
            <person name="Veneault-Fourrey C."/>
            <person name="LaButti K."/>
            <person name="Lindquist E.A."/>
            <person name="Lipzen A."/>
            <person name="Lundell T."/>
            <person name="Morin E."/>
            <person name="Murat C."/>
            <person name="Riley R."/>
            <person name="Ohm R."/>
            <person name="Sun H."/>
            <person name="Tunlid A."/>
            <person name="Henrissat B."/>
            <person name="Grigoriev I.V."/>
            <person name="Hibbett D.S."/>
            <person name="Martin F."/>
        </authorList>
    </citation>
    <scope>NUCLEOTIDE SEQUENCE [LARGE SCALE GENOMIC DNA]</scope>
    <source>
        <strain evidence="4">Marx 270</strain>
    </source>
</reference>
<dbReference type="InterPro" id="IPR005162">
    <property type="entry name" value="Retrotrans_gag_dom"/>
</dbReference>
<keyword evidence="4" id="KW-1185">Reference proteome</keyword>
<dbReference type="Proteomes" id="UP000054217">
    <property type="component" value="Unassembled WGS sequence"/>
</dbReference>
<evidence type="ECO:0000259" key="2">
    <source>
        <dbReference type="Pfam" id="PF03732"/>
    </source>
</evidence>
<feature type="region of interest" description="Disordered" evidence="1">
    <location>
        <begin position="99"/>
        <end position="121"/>
    </location>
</feature>
<dbReference type="InParanoid" id="A0A0C3NWZ3"/>
<reference evidence="3 4" key="1">
    <citation type="submission" date="2014-04" db="EMBL/GenBank/DDBJ databases">
        <authorList>
            <consortium name="DOE Joint Genome Institute"/>
            <person name="Kuo A."/>
            <person name="Kohler A."/>
            <person name="Costa M.D."/>
            <person name="Nagy L.G."/>
            <person name="Floudas D."/>
            <person name="Copeland A."/>
            <person name="Barry K.W."/>
            <person name="Cichocki N."/>
            <person name="Veneault-Fourrey C."/>
            <person name="LaButti K."/>
            <person name="Lindquist E.A."/>
            <person name="Lipzen A."/>
            <person name="Lundell T."/>
            <person name="Morin E."/>
            <person name="Murat C."/>
            <person name="Sun H."/>
            <person name="Tunlid A."/>
            <person name="Henrissat B."/>
            <person name="Grigoriev I.V."/>
            <person name="Hibbett D.S."/>
            <person name="Martin F."/>
            <person name="Nordberg H.P."/>
            <person name="Cantor M.N."/>
            <person name="Hua S.X."/>
        </authorList>
    </citation>
    <scope>NUCLEOTIDE SEQUENCE [LARGE SCALE GENOMIC DNA]</scope>
    <source>
        <strain evidence="3 4">Marx 270</strain>
    </source>
</reference>
<evidence type="ECO:0000313" key="3">
    <source>
        <dbReference type="EMBL" id="KIO05385.1"/>
    </source>
</evidence>
<feature type="domain" description="Retrotransposon gag" evidence="2">
    <location>
        <begin position="226"/>
        <end position="316"/>
    </location>
</feature>
<dbReference type="AlphaFoldDB" id="A0A0C3NWZ3"/>
<dbReference type="OrthoDB" id="2692126at2759"/>
<organism evidence="3 4">
    <name type="scientific">Pisolithus tinctorius Marx 270</name>
    <dbReference type="NCBI Taxonomy" id="870435"/>
    <lineage>
        <taxon>Eukaryota</taxon>
        <taxon>Fungi</taxon>
        <taxon>Dikarya</taxon>
        <taxon>Basidiomycota</taxon>
        <taxon>Agaricomycotina</taxon>
        <taxon>Agaricomycetes</taxon>
        <taxon>Agaricomycetidae</taxon>
        <taxon>Boletales</taxon>
        <taxon>Sclerodermatineae</taxon>
        <taxon>Pisolithaceae</taxon>
        <taxon>Pisolithus</taxon>
    </lineage>
</organism>
<sequence length="320" mass="35531">MHHQKKSINKVLEEARVKPGSTEMIKSYQKAVNTIMKSLTAKEIQEAKALATEWNEWQPPQDVQTAEKKGWKYTEEFAKEMWKHCGARVVVMAAWEDADGEESTVTDTSSNEPEQPDRGFTSGILSNLFTHSLASLGTPIPPVPATLPTLPTPPQNTMSGSSSKGMTAITGVKPTELKIGAPSDFDGDQKNAMSWLYSVQTYLLVNEELYDTDTKKVVYALLYMKKGVARSWAATYQKIALEKTNPSFGTFTDFVKNFKELFTSADTAGTAIAKLRTLKQKESVEQYITDFRTAAADSTITEDVTLIKFFSQGLKPFIVN</sequence>
<dbReference type="HOGENOM" id="CLU_869100_0_0_1"/>
<dbReference type="EMBL" id="KN831967">
    <property type="protein sequence ID" value="KIO05385.1"/>
    <property type="molecule type" value="Genomic_DNA"/>
</dbReference>
<evidence type="ECO:0000313" key="4">
    <source>
        <dbReference type="Proteomes" id="UP000054217"/>
    </source>
</evidence>
<dbReference type="STRING" id="870435.A0A0C3NWZ3"/>
<gene>
    <name evidence="3" type="ORF">M404DRAFT_25506</name>
</gene>